<reference evidence="2 3" key="1">
    <citation type="journal article" date="2019" name="Mol. Biol. Evol.">
        <title>Blast fungal genomes show frequent chromosomal changes, gene gains and losses, and effector gene turnover.</title>
        <authorList>
            <person name="Gomez Luciano L.B."/>
            <person name="Jason Tsai I."/>
            <person name="Chuma I."/>
            <person name="Tosa Y."/>
            <person name="Chen Y.H."/>
            <person name="Li J.Y."/>
            <person name="Li M.Y."/>
            <person name="Jade Lu M.Y."/>
            <person name="Nakayashiki H."/>
            <person name="Li W.H."/>
        </authorList>
    </citation>
    <scope>NUCLEOTIDE SEQUENCE [LARGE SCALE GENOMIC DNA]</scope>
    <source>
        <strain evidence="2">MZ5-1-6</strain>
    </source>
</reference>
<feature type="compositionally biased region" description="Basic and acidic residues" evidence="1">
    <location>
        <begin position="245"/>
        <end position="257"/>
    </location>
</feature>
<dbReference type="CDD" id="cd13214">
    <property type="entry name" value="PH-GRAM_WBP2"/>
    <property type="match status" value="1"/>
</dbReference>
<protein>
    <submittedName>
        <fullName evidence="2">Uncharacterized protein</fullName>
    </submittedName>
</protein>
<name>A0A4P7N1J1_PYROR</name>
<evidence type="ECO:0000256" key="1">
    <source>
        <dbReference type="SAM" id="MobiDB-lite"/>
    </source>
</evidence>
<proteinExistence type="predicted"/>
<evidence type="ECO:0000313" key="3">
    <source>
        <dbReference type="Proteomes" id="UP000294847"/>
    </source>
</evidence>
<dbReference type="GO" id="GO:0031490">
    <property type="term" value="F:chromatin DNA binding"/>
    <property type="evidence" value="ECO:0007669"/>
    <property type="project" value="TreeGrafter"/>
</dbReference>
<dbReference type="GO" id="GO:0005634">
    <property type="term" value="C:nucleus"/>
    <property type="evidence" value="ECO:0007669"/>
    <property type="project" value="TreeGrafter"/>
</dbReference>
<sequence length="257" mass="28578">MDYDGHSFHIRPCWAANNIRRHYDETHTNDAVSWVMLSREGDIVKLPHEKIIHKQTSRISLELSRPNSLADAPAFDVKSDSGTVYITTGRVIYLPATPTPEFKSFSAPILNFEDTHIGSGWFSASYWTGLVRPVTGGNVPQGLPRLEIKLTFKDGGWSDFREAYQTIRDRLQHAQDIRAETGQVIAVDEDLPQYEESPSNPPASSTHSSGLAAPSQPSRTSSTQPQPDEPPPGYEEAQAQALGNRMEEAGRDQAERH</sequence>
<dbReference type="VEuPathDB" id="FungiDB:M_BR32_EuGene_00008711"/>
<dbReference type="InterPro" id="IPR044852">
    <property type="entry name" value="WBP2-like"/>
</dbReference>
<feature type="region of interest" description="Disordered" evidence="1">
    <location>
        <begin position="193"/>
        <end position="257"/>
    </location>
</feature>
<feature type="compositionally biased region" description="Polar residues" evidence="1">
    <location>
        <begin position="196"/>
        <end position="209"/>
    </location>
</feature>
<dbReference type="PANTHER" id="PTHR31606">
    <property type="entry name" value="WW DOMAIN BINDING PROTEIN 2, ISOFORM E"/>
    <property type="match status" value="1"/>
</dbReference>
<feature type="compositionally biased region" description="Low complexity" evidence="1">
    <location>
        <begin position="214"/>
        <end position="226"/>
    </location>
</feature>
<gene>
    <name evidence="2" type="ORF">PoMZ_00979</name>
</gene>
<dbReference type="PANTHER" id="PTHR31606:SF1">
    <property type="entry name" value="WW DOMAIN BINDING PROTEIN 2, ISOFORM E"/>
    <property type="match status" value="1"/>
</dbReference>
<dbReference type="EMBL" id="CP034205">
    <property type="protein sequence ID" value="QBZ56073.1"/>
    <property type="molecule type" value="Genomic_DNA"/>
</dbReference>
<dbReference type="GO" id="GO:0003713">
    <property type="term" value="F:transcription coactivator activity"/>
    <property type="evidence" value="ECO:0007669"/>
    <property type="project" value="InterPro"/>
</dbReference>
<dbReference type="SUPFAM" id="SSF50729">
    <property type="entry name" value="PH domain-like"/>
    <property type="match status" value="1"/>
</dbReference>
<dbReference type="Proteomes" id="UP000294847">
    <property type="component" value="Chromosome 2"/>
</dbReference>
<dbReference type="AlphaFoldDB" id="A0A4P7N1J1"/>
<accession>A0A4P7N1J1</accession>
<organism evidence="2 3">
    <name type="scientific">Pyricularia oryzae</name>
    <name type="common">Rice blast fungus</name>
    <name type="synonym">Magnaporthe oryzae</name>
    <dbReference type="NCBI Taxonomy" id="318829"/>
    <lineage>
        <taxon>Eukaryota</taxon>
        <taxon>Fungi</taxon>
        <taxon>Dikarya</taxon>
        <taxon>Ascomycota</taxon>
        <taxon>Pezizomycotina</taxon>
        <taxon>Sordariomycetes</taxon>
        <taxon>Sordariomycetidae</taxon>
        <taxon>Magnaporthales</taxon>
        <taxon>Pyriculariaceae</taxon>
        <taxon>Pyricularia</taxon>
    </lineage>
</organism>
<evidence type="ECO:0000313" key="2">
    <source>
        <dbReference type="EMBL" id="QBZ56073.1"/>
    </source>
</evidence>